<dbReference type="InterPro" id="IPR015425">
    <property type="entry name" value="FH2_Formin"/>
</dbReference>
<dbReference type="InterPro" id="IPR051425">
    <property type="entry name" value="Formin_Homology"/>
</dbReference>
<proteinExistence type="predicted"/>
<dbReference type="PROSITE" id="PS51444">
    <property type="entry name" value="FH2"/>
    <property type="match status" value="1"/>
</dbReference>
<comment type="caution">
    <text evidence="2">The sequence shown here is derived from an EMBL/GenBank/DDBJ whole genome shotgun (WGS) entry which is preliminary data.</text>
</comment>
<dbReference type="InterPro" id="IPR042201">
    <property type="entry name" value="FH2_Formin_sf"/>
</dbReference>
<gene>
    <name evidence="2" type="ORF">EI555_001673</name>
</gene>
<dbReference type="Proteomes" id="UP000308365">
    <property type="component" value="Unassembled WGS sequence"/>
</dbReference>
<dbReference type="PANTHER" id="PTHR45725:SF16">
    <property type="entry name" value="DISHEVELED-ASSOCIATED ACTIVATOR OF MORPHOGENESIS 1"/>
    <property type="match status" value="1"/>
</dbReference>
<reference evidence="3" key="1">
    <citation type="journal article" date="2019" name="IScience">
        <title>Narwhal Genome Reveals Long-Term Low Genetic Diversity despite Current Large Abundance Size.</title>
        <authorList>
            <person name="Westbury M.V."/>
            <person name="Petersen B."/>
            <person name="Garde E."/>
            <person name="Heide-Jorgensen M.P."/>
            <person name="Lorenzen E.D."/>
        </authorList>
    </citation>
    <scope>NUCLEOTIDE SEQUENCE [LARGE SCALE GENOMIC DNA]</scope>
</reference>
<dbReference type="Gene3D" id="1.20.58.2220">
    <property type="entry name" value="Formin, FH2 domain"/>
    <property type="match status" value="1"/>
</dbReference>
<evidence type="ECO:0000259" key="1">
    <source>
        <dbReference type="PROSITE" id="PS51444"/>
    </source>
</evidence>
<dbReference type="PANTHER" id="PTHR45725">
    <property type="entry name" value="FORMIN HOMOLOGY 2 FAMILY MEMBER"/>
    <property type="match status" value="1"/>
</dbReference>
<dbReference type="EMBL" id="RWIC01000505">
    <property type="protein sequence ID" value="TKC42979.1"/>
    <property type="molecule type" value="Genomic_DNA"/>
</dbReference>
<dbReference type="SUPFAM" id="SSF101447">
    <property type="entry name" value="Formin homology 2 domain (FH2 domain)"/>
    <property type="match status" value="1"/>
</dbReference>
<evidence type="ECO:0000313" key="3">
    <source>
        <dbReference type="Proteomes" id="UP000308365"/>
    </source>
</evidence>
<evidence type="ECO:0000313" key="2">
    <source>
        <dbReference type="EMBL" id="TKC42979.1"/>
    </source>
</evidence>
<accession>A0A4U1F176</accession>
<dbReference type="Pfam" id="PF02181">
    <property type="entry name" value="FH2"/>
    <property type="match status" value="1"/>
</dbReference>
<dbReference type="AlphaFoldDB" id="A0A4U1F176"/>
<dbReference type="GO" id="GO:0001725">
    <property type="term" value="C:stress fiber"/>
    <property type="evidence" value="ECO:0007669"/>
    <property type="project" value="TreeGrafter"/>
</dbReference>
<organism evidence="2 3">
    <name type="scientific">Monodon monoceros</name>
    <name type="common">Narwhal</name>
    <name type="synonym">Ceratodon monodon</name>
    <dbReference type="NCBI Taxonomy" id="40151"/>
    <lineage>
        <taxon>Eukaryota</taxon>
        <taxon>Metazoa</taxon>
        <taxon>Chordata</taxon>
        <taxon>Craniata</taxon>
        <taxon>Vertebrata</taxon>
        <taxon>Euteleostomi</taxon>
        <taxon>Mammalia</taxon>
        <taxon>Eutheria</taxon>
        <taxon>Laurasiatheria</taxon>
        <taxon>Artiodactyla</taxon>
        <taxon>Whippomorpha</taxon>
        <taxon>Cetacea</taxon>
        <taxon>Odontoceti</taxon>
        <taxon>Monodontidae</taxon>
        <taxon>Monodon</taxon>
    </lineage>
</organism>
<protein>
    <recommendedName>
        <fullName evidence="1">FH2 domain-containing protein</fullName>
    </recommendedName>
</protein>
<sequence length="171" mass="19931">MDEQEDLPKDMLEQLLKFVPEKSDIDLLEEHKHELDRMAKADRFLFEMSRINHYQQRLQSLYFKKKFAERVAEVKPKVEAIRSGSEEVFRSSALKQLLEVVLAFGNYMNKGQRGNAYGFKISSLNKIADTKSSIDKNITLLHYLITIVENKYPKVLNLNEELRDIPQAAKV</sequence>
<feature type="domain" description="FH2" evidence="1">
    <location>
        <begin position="1"/>
        <end position="171"/>
    </location>
</feature>
<name>A0A4U1F176_MONMO</name>
<feature type="non-terminal residue" evidence="2">
    <location>
        <position position="171"/>
    </location>
</feature>